<keyword evidence="1" id="KW-0433">Leucine-rich repeat</keyword>
<keyword evidence="2" id="KW-0677">Repeat</keyword>
<accession>A0ABU7CHX1</accession>
<dbReference type="Pfam" id="PF12799">
    <property type="entry name" value="LRR_4"/>
    <property type="match status" value="1"/>
</dbReference>
<dbReference type="Gene3D" id="3.80.10.10">
    <property type="entry name" value="Ribonuclease Inhibitor"/>
    <property type="match status" value="2"/>
</dbReference>
<dbReference type="SUPFAM" id="SSF52058">
    <property type="entry name" value="L domain-like"/>
    <property type="match status" value="1"/>
</dbReference>
<dbReference type="InterPro" id="IPR001611">
    <property type="entry name" value="Leu-rich_rpt"/>
</dbReference>
<dbReference type="Pfam" id="PF13516">
    <property type="entry name" value="LRR_6"/>
    <property type="match status" value="1"/>
</dbReference>
<evidence type="ECO:0000256" key="2">
    <source>
        <dbReference type="ARBA" id="ARBA00022737"/>
    </source>
</evidence>
<sequence>MEDKLHEQLSVTPSEVCLTESLNAAEKLDCGELQENNEDGVLTEEMVSGGLSHLGCDLTGQQHVLCDVSLPGLNLRDISVLYSYVHLHLSCLSHMPHLIILDASHNEISNFFEFQPLQYLQVANFSYNHIPDIKDLAGFFCLRKLDLDCNCLSEISGLEQCSMLTHLSLAYNKITKITLSRLPLTHLCLRGNQLKDAEGLENLQSLQVLDLSMNRITCLSGLQNLCFLCSINLEKNQILKIPDLKQVIGLPLLTNINLLENPVQ</sequence>
<dbReference type="InterPro" id="IPR025875">
    <property type="entry name" value="Leu-rich_rpt_4"/>
</dbReference>
<gene>
    <name evidence="3" type="ORF">ATANTOWER_018696</name>
</gene>
<dbReference type="InterPro" id="IPR032675">
    <property type="entry name" value="LRR_dom_sf"/>
</dbReference>
<dbReference type="Proteomes" id="UP001345963">
    <property type="component" value="Unassembled WGS sequence"/>
</dbReference>
<proteinExistence type="predicted"/>
<feature type="non-terminal residue" evidence="3">
    <location>
        <position position="264"/>
    </location>
</feature>
<name>A0ABU7CHX1_9TELE</name>
<dbReference type="InterPro" id="IPR050836">
    <property type="entry name" value="SDS22/Internalin_LRR"/>
</dbReference>
<protein>
    <submittedName>
        <fullName evidence="3">Uncharacterized protein</fullName>
    </submittedName>
</protein>
<dbReference type="EMBL" id="JAHUTI010092400">
    <property type="protein sequence ID" value="MED6262376.1"/>
    <property type="molecule type" value="Genomic_DNA"/>
</dbReference>
<reference evidence="3 4" key="1">
    <citation type="submission" date="2021-07" db="EMBL/GenBank/DDBJ databases">
        <authorList>
            <person name="Palmer J.M."/>
        </authorList>
    </citation>
    <scope>NUCLEOTIDE SEQUENCE [LARGE SCALE GENOMIC DNA]</scope>
    <source>
        <strain evidence="3 4">AT_MEX2019</strain>
        <tissue evidence="3">Muscle</tissue>
    </source>
</reference>
<dbReference type="PROSITE" id="PS51450">
    <property type="entry name" value="LRR"/>
    <property type="match status" value="3"/>
</dbReference>
<evidence type="ECO:0000256" key="1">
    <source>
        <dbReference type="ARBA" id="ARBA00022614"/>
    </source>
</evidence>
<dbReference type="SMART" id="SM00365">
    <property type="entry name" value="LRR_SD22"/>
    <property type="match status" value="3"/>
</dbReference>
<comment type="caution">
    <text evidence="3">The sequence shown here is derived from an EMBL/GenBank/DDBJ whole genome shotgun (WGS) entry which is preliminary data.</text>
</comment>
<dbReference type="PANTHER" id="PTHR46652:SF8">
    <property type="entry name" value="LEUCINE RICH REPEAT CONTAINING 23"/>
    <property type="match status" value="1"/>
</dbReference>
<organism evidence="3 4">
    <name type="scientific">Ataeniobius toweri</name>
    <dbReference type="NCBI Taxonomy" id="208326"/>
    <lineage>
        <taxon>Eukaryota</taxon>
        <taxon>Metazoa</taxon>
        <taxon>Chordata</taxon>
        <taxon>Craniata</taxon>
        <taxon>Vertebrata</taxon>
        <taxon>Euteleostomi</taxon>
        <taxon>Actinopterygii</taxon>
        <taxon>Neopterygii</taxon>
        <taxon>Teleostei</taxon>
        <taxon>Neoteleostei</taxon>
        <taxon>Acanthomorphata</taxon>
        <taxon>Ovalentaria</taxon>
        <taxon>Atherinomorphae</taxon>
        <taxon>Cyprinodontiformes</taxon>
        <taxon>Goodeidae</taxon>
        <taxon>Ataeniobius</taxon>
    </lineage>
</organism>
<evidence type="ECO:0000313" key="3">
    <source>
        <dbReference type="EMBL" id="MED6262376.1"/>
    </source>
</evidence>
<evidence type="ECO:0000313" key="4">
    <source>
        <dbReference type="Proteomes" id="UP001345963"/>
    </source>
</evidence>
<dbReference type="PANTHER" id="PTHR46652">
    <property type="entry name" value="LEUCINE-RICH REPEAT AND IQ DOMAIN-CONTAINING PROTEIN 1-RELATED"/>
    <property type="match status" value="1"/>
</dbReference>
<keyword evidence="4" id="KW-1185">Reference proteome</keyword>